<sequence>MNFNIYTFCKFHPVCILPFTKYKYLINNLFKLRTEIYSILINDGSLTKSIEYLTNDNVNLQKLQKYNCKLQLSKRKIRCVWIETSLYCQLTFARSLWITIYLQNTSKLTKELWNFPIGKYFIKNRSNISKVIHELYYGYNELIESTSIQKIPIWGRKYTLYYKNEYYITIQELFSYKIIKYLIK</sequence>
<dbReference type="Pfam" id="PF01947">
    <property type="entry name" value="Rv2949c-like"/>
    <property type="match status" value="1"/>
</dbReference>
<proteinExistence type="predicted"/>
<organism evidence="1">
    <name type="scientific">Chondria tumulosa</name>
    <dbReference type="NCBI Taxonomy" id="2740715"/>
    <lineage>
        <taxon>Eukaryota</taxon>
        <taxon>Rhodophyta</taxon>
        <taxon>Florideophyceae</taxon>
        <taxon>Rhodymeniophycidae</taxon>
        <taxon>Ceramiales</taxon>
        <taxon>Rhodomelaceae</taxon>
        <taxon>Chondrieae</taxon>
        <taxon>Chondria</taxon>
    </lineage>
</organism>
<dbReference type="Gene3D" id="3.40.1410.10">
    <property type="entry name" value="Chorismate lyase-like"/>
    <property type="match status" value="1"/>
</dbReference>
<geneLocation type="chloroplast" evidence="1"/>
<dbReference type="EMBL" id="MW309501">
    <property type="protein sequence ID" value="QSD57055.1"/>
    <property type="molecule type" value="Genomic_DNA"/>
</dbReference>
<dbReference type="AlphaFoldDB" id="A0A896SV31"/>
<dbReference type="RefSeq" id="YP_010170914.1">
    <property type="nucleotide sequence ID" value="NC_057618.1"/>
</dbReference>
<name>A0A896SV31_9FLOR</name>
<dbReference type="GeneID" id="67279416"/>
<dbReference type="InterPro" id="IPR028978">
    <property type="entry name" value="Chorismate_lyase_/UTRA_dom_sf"/>
</dbReference>
<evidence type="ECO:0008006" key="2">
    <source>
        <dbReference type="Google" id="ProtNLM"/>
    </source>
</evidence>
<gene>
    <name evidence="1" type="primary">ycf21</name>
</gene>
<keyword evidence="1" id="KW-0150">Chloroplast</keyword>
<keyword evidence="1" id="KW-0934">Plastid</keyword>
<protein>
    <recommendedName>
        <fullName evidence="2">Ycf21</fullName>
    </recommendedName>
</protein>
<accession>A0A896SV31</accession>
<evidence type="ECO:0000313" key="1">
    <source>
        <dbReference type="EMBL" id="QSD57055.1"/>
    </source>
</evidence>
<dbReference type="InterPro" id="IPR002800">
    <property type="entry name" value="Rv2949c-like"/>
</dbReference>
<reference evidence="1" key="1">
    <citation type="submission" date="2020-11" db="EMBL/GenBank/DDBJ databases">
        <authorList>
            <person name="Paiano M.O."/>
        </authorList>
    </citation>
    <scope>NUCLEOTIDE SEQUENCE</scope>
</reference>
<dbReference type="SUPFAM" id="SSF64288">
    <property type="entry name" value="Chorismate lyase-like"/>
    <property type="match status" value="1"/>
</dbReference>